<dbReference type="RefSeq" id="WP_201361921.1">
    <property type="nucleotide sequence ID" value="NZ_BNJJ01000005.1"/>
</dbReference>
<evidence type="ECO:0000313" key="2">
    <source>
        <dbReference type="EMBL" id="GHO84298.1"/>
    </source>
</evidence>
<name>A0ABQ3VER3_9CHLR</name>
<protein>
    <submittedName>
        <fullName evidence="2">Uncharacterized protein</fullName>
    </submittedName>
</protein>
<keyword evidence="3" id="KW-1185">Reference proteome</keyword>
<proteinExistence type="predicted"/>
<evidence type="ECO:0000256" key="1">
    <source>
        <dbReference type="SAM" id="MobiDB-lite"/>
    </source>
</evidence>
<feature type="region of interest" description="Disordered" evidence="1">
    <location>
        <begin position="69"/>
        <end position="121"/>
    </location>
</feature>
<dbReference type="EMBL" id="BNJJ01000005">
    <property type="protein sequence ID" value="GHO84298.1"/>
    <property type="molecule type" value="Genomic_DNA"/>
</dbReference>
<reference evidence="2 3" key="1">
    <citation type="journal article" date="2021" name="Int. J. Syst. Evol. Microbiol.">
        <title>Reticulibacter mediterranei gen. nov., sp. nov., within the new family Reticulibacteraceae fam. nov., and Ktedonospora formicarum gen. nov., sp. nov., Ktedonobacter robiniae sp. nov., Dictyobacter formicarum sp. nov. and Dictyobacter arantiisoli sp. nov., belonging to the class Ktedonobacteria.</title>
        <authorList>
            <person name="Yabe S."/>
            <person name="Zheng Y."/>
            <person name="Wang C.M."/>
            <person name="Sakai Y."/>
            <person name="Abe K."/>
            <person name="Yokota A."/>
            <person name="Donadio S."/>
            <person name="Cavaletti L."/>
            <person name="Monciardini P."/>
        </authorList>
    </citation>
    <scope>NUCLEOTIDE SEQUENCE [LARGE SCALE GENOMIC DNA]</scope>
    <source>
        <strain evidence="2 3">SOSP1-9</strain>
    </source>
</reference>
<accession>A0ABQ3VER3</accession>
<gene>
    <name evidence="2" type="ORF">KSZ_23040</name>
</gene>
<dbReference type="Proteomes" id="UP000635565">
    <property type="component" value="Unassembled WGS sequence"/>
</dbReference>
<evidence type="ECO:0000313" key="3">
    <source>
        <dbReference type="Proteomes" id="UP000635565"/>
    </source>
</evidence>
<sequence>MTDYHKFRQQLDTVLRTLDVNKVRDFLISEGHWSEEAPADPEFAMWMMIAGSQTLKDLHPQAKEWLIGHGHSDEAQAIFGKETSSRKGPQKTRGQKNGGPKRPAQHKSKPQKFPSRSQRQK</sequence>
<organism evidence="2 3">
    <name type="scientific">Dictyobacter formicarum</name>
    <dbReference type="NCBI Taxonomy" id="2778368"/>
    <lineage>
        <taxon>Bacteria</taxon>
        <taxon>Bacillati</taxon>
        <taxon>Chloroflexota</taxon>
        <taxon>Ktedonobacteria</taxon>
        <taxon>Ktedonobacterales</taxon>
        <taxon>Dictyobacteraceae</taxon>
        <taxon>Dictyobacter</taxon>
    </lineage>
</organism>
<comment type="caution">
    <text evidence="2">The sequence shown here is derived from an EMBL/GenBank/DDBJ whole genome shotgun (WGS) entry which is preliminary data.</text>
</comment>